<keyword evidence="2" id="KW-0808">Transferase</keyword>
<keyword evidence="4" id="KW-0732">Signal</keyword>
<evidence type="ECO:0000313" key="10">
    <source>
        <dbReference type="Proteomes" id="UP001417504"/>
    </source>
</evidence>
<keyword evidence="2" id="KW-0418">Kinase</keyword>
<evidence type="ECO:0000259" key="8">
    <source>
        <dbReference type="PROSITE" id="PS50011"/>
    </source>
</evidence>
<keyword evidence="3" id="KW-0812">Transmembrane</keyword>
<keyword evidence="5" id="KW-1133">Transmembrane helix</keyword>
<keyword evidence="2" id="KW-0723">Serine/threonine-protein kinase</keyword>
<dbReference type="InterPro" id="IPR011009">
    <property type="entry name" value="Kinase-like_dom_sf"/>
</dbReference>
<dbReference type="GO" id="GO:0005524">
    <property type="term" value="F:ATP binding"/>
    <property type="evidence" value="ECO:0007669"/>
    <property type="project" value="InterPro"/>
</dbReference>
<dbReference type="InterPro" id="IPR000719">
    <property type="entry name" value="Prot_kinase_dom"/>
</dbReference>
<evidence type="ECO:0000256" key="3">
    <source>
        <dbReference type="ARBA" id="ARBA00022692"/>
    </source>
</evidence>
<accession>A0AAP0KMV9</accession>
<dbReference type="InterPro" id="IPR045874">
    <property type="entry name" value="LRK10/LRL21-25-like"/>
</dbReference>
<evidence type="ECO:0000256" key="6">
    <source>
        <dbReference type="ARBA" id="ARBA00023136"/>
    </source>
</evidence>
<comment type="subcellular location">
    <subcellularLocation>
        <location evidence="1">Membrane</location>
        <topology evidence="1">Single-pass type I membrane protein</topology>
    </subcellularLocation>
</comment>
<feature type="domain" description="Protein kinase" evidence="8">
    <location>
        <begin position="1"/>
        <end position="113"/>
    </location>
</feature>
<protein>
    <recommendedName>
        <fullName evidence="8">Protein kinase domain-containing protein</fullName>
    </recommendedName>
</protein>
<gene>
    <name evidence="9" type="ORF">Sjap_002480</name>
</gene>
<dbReference type="EMBL" id="JBBNAE010000001">
    <property type="protein sequence ID" value="KAK9155000.1"/>
    <property type="molecule type" value="Genomic_DNA"/>
</dbReference>
<dbReference type="SUPFAM" id="SSF56112">
    <property type="entry name" value="Protein kinase-like (PK-like)"/>
    <property type="match status" value="1"/>
</dbReference>
<evidence type="ECO:0000256" key="4">
    <source>
        <dbReference type="ARBA" id="ARBA00022729"/>
    </source>
</evidence>
<dbReference type="AlphaFoldDB" id="A0AAP0KMV9"/>
<evidence type="ECO:0000256" key="5">
    <source>
        <dbReference type="ARBA" id="ARBA00022989"/>
    </source>
</evidence>
<keyword evidence="7" id="KW-0325">Glycoprotein</keyword>
<reference evidence="9 10" key="1">
    <citation type="submission" date="2024-01" db="EMBL/GenBank/DDBJ databases">
        <title>Genome assemblies of Stephania.</title>
        <authorList>
            <person name="Yang L."/>
        </authorList>
    </citation>
    <scope>NUCLEOTIDE SEQUENCE [LARGE SCALE GENOMIC DNA]</scope>
    <source>
        <strain evidence="9">QJT</strain>
        <tissue evidence="9">Leaf</tissue>
    </source>
</reference>
<sequence>MGARGTIGYIAPELVLRTFGKVSHKSDVYSYGMMVLEMVGQRRNVDAGADNTSEIYFPHWIYKRLEQLPSMNKVLDMLEGRIEDLEIPPMPFLHQFPHLTKKLVNIIVMFIYE</sequence>
<dbReference type="PROSITE" id="PS50011">
    <property type="entry name" value="PROTEIN_KINASE_DOM"/>
    <property type="match status" value="1"/>
</dbReference>
<dbReference type="Gene3D" id="1.10.510.10">
    <property type="entry name" value="Transferase(Phosphotransferase) domain 1"/>
    <property type="match status" value="1"/>
</dbReference>
<keyword evidence="6" id="KW-0472">Membrane</keyword>
<evidence type="ECO:0000256" key="1">
    <source>
        <dbReference type="ARBA" id="ARBA00004479"/>
    </source>
</evidence>
<evidence type="ECO:0000256" key="7">
    <source>
        <dbReference type="ARBA" id="ARBA00023180"/>
    </source>
</evidence>
<proteinExistence type="predicted"/>
<evidence type="ECO:0000256" key="2">
    <source>
        <dbReference type="ARBA" id="ARBA00022527"/>
    </source>
</evidence>
<comment type="caution">
    <text evidence="9">The sequence shown here is derived from an EMBL/GenBank/DDBJ whole genome shotgun (WGS) entry which is preliminary data.</text>
</comment>
<organism evidence="9 10">
    <name type="scientific">Stephania japonica</name>
    <dbReference type="NCBI Taxonomy" id="461633"/>
    <lineage>
        <taxon>Eukaryota</taxon>
        <taxon>Viridiplantae</taxon>
        <taxon>Streptophyta</taxon>
        <taxon>Embryophyta</taxon>
        <taxon>Tracheophyta</taxon>
        <taxon>Spermatophyta</taxon>
        <taxon>Magnoliopsida</taxon>
        <taxon>Ranunculales</taxon>
        <taxon>Menispermaceae</taxon>
        <taxon>Menispermoideae</taxon>
        <taxon>Cissampelideae</taxon>
        <taxon>Stephania</taxon>
    </lineage>
</organism>
<name>A0AAP0KMV9_9MAGN</name>
<dbReference type="GO" id="GO:0004674">
    <property type="term" value="F:protein serine/threonine kinase activity"/>
    <property type="evidence" value="ECO:0007669"/>
    <property type="project" value="UniProtKB-KW"/>
</dbReference>
<evidence type="ECO:0000313" key="9">
    <source>
        <dbReference type="EMBL" id="KAK9155000.1"/>
    </source>
</evidence>
<dbReference type="PANTHER" id="PTHR27009">
    <property type="entry name" value="RUST RESISTANCE KINASE LR10-RELATED"/>
    <property type="match status" value="1"/>
</dbReference>
<dbReference type="Proteomes" id="UP001417504">
    <property type="component" value="Unassembled WGS sequence"/>
</dbReference>
<dbReference type="GO" id="GO:0016020">
    <property type="term" value="C:membrane"/>
    <property type="evidence" value="ECO:0007669"/>
    <property type="project" value="UniProtKB-SubCell"/>
</dbReference>
<keyword evidence="10" id="KW-1185">Reference proteome</keyword>